<evidence type="ECO:0000256" key="5">
    <source>
        <dbReference type="ARBA" id="ARBA00023242"/>
    </source>
</evidence>
<evidence type="ECO:0000256" key="2">
    <source>
        <dbReference type="ARBA" id="ARBA00023015"/>
    </source>
</evidence>
<comment type="caution">
    <text evidence="8">The sequence shown here is derived from an EMBL/GenBank/DDBJ whole genome shotgun (WGS) entry which is preliminary data.</text>
</comment>
<proteinExistence type="predicted"/>
<feature type="compositionally biased region" description="Low complexity" evidence="6">
    <location>
        <begin position="94"/>
        <end position="107"/>
    </location>
</feature>
<dbReference type="AlphaFoldDB" id="A0A8H7VWA3"/>
<keyword evidence="5" id="KW-0539">Nucleus</keyword>
<name>A0A8H7VWA3_9FUNG</name>
<dbReference type="GO" id="GO:0005634">
    <property type="term" value="C:nucleus"/>
    <property type="evidence" value="ECO:0007669"/>
    <property type="project" value="UniProtKB-SubCell"/>
</dbReference>
<reference evidence="8" key="1">
    <citation type="submission" date="2021-01" db="EMBL/GenBank/DDBJ databases">
        <title>Metabolic potential, ecology and presence of endohyphal bacteria is reflected in genomic diversity of Mucoromycotina.</title>
        <authorList>
            <person name="Muszewska A."/>
            <person name="Okrasinska A."/>
            <person name="Steczkiewicz K."/>
            <person name="Drgas O."/>
            <person name="Orlowska M."/>
            <person name="Perlinska-Lenart U."/>
            <person name="Aleksandrzak-Piekarczyk T."/>
            <person name="Szatraj K."/>
            <person name="Zielenkiewicz U."/>
            <person name="Pilsyk S."/>
            <person name="Malc E."/>
            <person name="Mieczkowski P."/>
            <person name="Kruszewska J.S."/>
            <person name="Biernat P."/>
            <person name="Pawlowska J."/>
        </authorList>
    </citation>
    <scope>NUCLEOTIDE SEQUENCE</scope>
    <source>
        <strain evidence="8">WA0000018081</strain>
    </source>
</reference>
<dbReference type="InterPro" id="IPR036638">
    <property type="entry name" value="HLH_DNA-bd_sf"/>
</dbReference>
<accession>A0A8H7VWA3</accession>
<evidence type="ECO:0000256" key="6">
    <source>
        <dbReference type="SAM" id="MobiDB-lite"/>
    </source>
</evidence>
<organism evidence="8 9">
    <name type="scientific">Thamnidium elegans</name>
    <dbReference type="NCBI Taxonomy" id="101142"/>
    <lineage>
        <taxon>Eukaryota</taxon>
        <taxon>Fungi</taxon>
        <taxon>Fungi incertae sedis</taxon>
        <taxon>Mucoromycota</taxon>
        <taxon>Mucoromycotina</taxon>
        <taxon>Mucoromycetes</taxon>
        <taxon>Mucorales</taxon>
        <taxon>Mucorineae</taxon>
        <taxon>Mucoraceae</taxon>
        <taxon>Thamnidium</taxon>
    </lineage>
</organism>
<feature type="domain" description="BHLH" evidence="7">
    <location>
        <begin position="132"/>
        <end position="183"/>
    </location>
</feature>
<evidence type="ECO:0000256" key="4">
    <source>
        <dbReference type="ARBA" id="ARBA00023163"/>
    </source>
</evidence>
<feature type="compositionally biased region" description="Polar residues" evidence="6">
    <location>
        <begin position="31"/>
        <end position="44"/>
    </location>
</feature>
<dbReference type="GO" id="GO:0000978">
    <property type="term" value="F:RNA polymerase II cis-regulatory region sequence-specific DNA binding"/>
    <property type="evidence" value="ECO:0007669"/>
    <property type="project" value="TreeGrafter"/>
</dbReference>
<keyword evidence="9" id="KW-1185">Reference proteome</keyword>
<dbReference type="Gene3D" id="4.10.280.10">
    <property type="entry name" value="Helix-loop-helix DNA-binding domain"/>
    <property type="match status" value="1"/>
</dbReference>
<feature type="region of interest" description="Disordered" evidence="6">
    <location>
        <begin position="78"/>
        <end position="128"/>
    </location>
</feature>
<dbReference type="EMBL" id="JAEPRE010000030">
    <property type="protein sequence ID" value="KAG2235580.1"/>
    <property type="molecule type" value="Genomic_DNA"/>
</dbReference>
<dbReference type="InterPro" id="IPR011598">
    <property type="entry name" value="bHLH_dom"/>
</dbReference>
<dbReference type="Proteomes" id="UP000613177">
    <property type="component" value="Unassembled WGS sequence"/>
</dbReference>
<dbReference type="GO" id="GO:0046983">
    <property type="term" value="F:protein dimerization activity"/>
    <property type="evidence" value="ECO:0007669"/>
    <property type="project" value="InterPro"/>
</dbReference>
<dbReference type="InterPro" id="IPR052207">
    <property type="entry name" value="Max-like/E-box_TFs"/>
</dbReference>
<keyword evidence="3" id="KW-0238">DNA-binding</keyword>
<dbReference type="PANTHER" id="PTHR15741:SF27">
    <property type="entry name" value="TRANSCRIPTION FACTOR AP-4"/>
    <property type="match status" value="1"/>
</dbReference>
<sequence>MGPSKTFNDNSLFSDIEQSRLHRFLDGLESEPNTNASLSNTNRPTPILLSSPYQLSTTTNATPAPLFHNNIHINTLVLSDNNKPTKKKYPKRMTPYSPTSSSSTHTSSSEELKKTKKSNTKKMPHELLTDRQKKANHIASEQKRRANIRIGFEKLVDVVPTLSSGHRSESLILQKSVDHLRQLVDSKTKLKERARELQLMLGDIPDDDSSEGEDYDF</sequence>
<dbReference type="SUPFAM" id="SSF47459">
    <property type="entry name" value="HLH, helix-loop-helix DNA-binding domain"/>
    <property type="match status" value="1"/>
</dbReference>
<keyword evidence="2" id="KW-0805">Transcription regulation</keyword>
<dbReference type="SMART" id="SM00353">
    <property type="entry name" value="HLH"/>
    <property type="match status" value="1"/>
</dbReference>
<dbReference type="PANTHER" id="PTHR15741">
    <property type="entry name" value="BASIC HELIX-LOOP-HELIX ZIP TRANSCRIPTION FACTOR"/>
    <property type="match status" value="1"/>
</dbReference>
<protein>
    <recommendedName>
        <fullName evidence="7">BHLH domain-containing protein</fullName>
    </recommendedName>
</protein>
<feature type="region of interest" description="Disordered" evidence="6">
    <location>
        <begin position="30"/>
        <end position="51"/>
    </location>
</feature>
<evidence type="ECO:0000256" key="1">
    <source>
        <dbReference type="ARBA" id="ARBA00004123"/>
    </source>
</evidence>
<keyword evidence="4" id="KW-0804">Transcription</keyword>
<dbReference type="GO" id="GO:0000981">
    <property type="term" value="F:DNA-binding transcription factor activity, RNA polymerase II-specific"/>
    <property type="evidence" value="ECO:0007669"/>
    <property type="project" value="TreeGrafter"/>
</dbReference>
<comment type="subcellular location">
    <subcellularLocation>
        <location evidence="1">Nucleus</location>
    </subcellularLocation>
</comment>
<dbReference type="PROSITE" id="PS50888">
    <property type="entry name" value="BHLH"/>
    <property type="match status" value="1"/>
</dbReference>
<dbReference type="Pfam" id="PF23181">
    <property type="entry name" value="bHLH_INO4"/>
    <property type="match status" value="1"/>
</dbReference>
<evidence type="ECO:0000313" key="8">
    <source>
        <dbReference type="EMBL" id="KAG2235580.1"/>
    </source>
</evidence>
<gene>
    <name evidence="8" type="ORF">INT48_002354</name>
</gene>
<evidence type="ECO:0000256" key="3">
    <source>
        <dbReference type="ARBA" id="ARBA00023125"/>
    </source>
</evidence>
<dbReference type="InterPro" id="IPR057072">
    <property type="entry name" value="bHLH_INO4"/>
</dbReference>
<evidence type="ECO:0000259" key="7">
    <source>
        <dbReference type="PROSITE" id="PS50888"/>
    </source>
</evidence>
<evidence type="ECO:0000313" key="9">
    <source>
        <dbReference type="Proteomes" id="UP000613177"/>
    </source>
</evidence>